<proteinExistence type="predicted"/>
<feature type="non-terminal residue" evidence="2">
    <location>
        <position position="96"/>
    </location>
</feature>
<reference evidence="2" key="1">
    <citation type="journal article" date="2014" name="Front. Microbiol.">
        <title>High frequency of phylogenetically diverse reductive dehalogenase-homologous genes in deep subseafloor sedimentary metagenomes.</title>
        <authorList>
            <person name="Kawai M."/>
            <person name="Futagami T."/>
            <person name="Toyoda A."/>
            <person name="Takaki Y."/>
            <person name="Nishi S."/>
            <person name="Hori S."/>
            <person name="Arai W."/>
            <person name="Tsubouchi T."/>
            <person name="Morono Y."/>
            <person name="Uchiyama I."/>
            <person name="Ito T."/>
            <person name="Fujiyama A."/>
            <person name="Inagaki F."/>
            <person name="Takami H."/>
        </authorList>
    </citation>
    <scope>NUCLEOTIDE SEQUENCE</scope>
    <source>
        <strain evidence="2">Expedition CK06-06</strain>
    </source>
</reference>
<dbReference type="InterPro" id="IPR001769">
    <property type="entry name" value="Gingipain"/>
</dbReference>
<evidence type="ECO:0000313" key="2">
    <source>
        <dbReference type="EMBL" id="GAH98023.1"/>
    </source>
</evidence>
<gene>
    <name evidence="2" type="ORF">S06H3_04519</name>
</gene>
<dbReference type="AlphaFoldDB" id="X1LV81"/>
<evidence type="ECO:0000259" key="1">
    <source>
        <dbReference type="Pfam" id="PF01364"/>
    </source>
</evidence>
<sequence>MTPLFGYWPVHTVTDLYFSDLDGNWNFDGDEKFGEVEDSLDLYPDVFVGRLPTNHNYEVCDYVDKINSYLHPVNTDIQIKALFFTSDFDVSGDAYA</sequence>
<feature type="domain" description="Gingipain" evidence="1">
    <location>
        <begin position="12"/>
        <end position="87"/>
    </location>
</feature>
<name>X1LV81_9ZZZZ</name>
<organism evidence="2">
    <name type="scientific">marine sediment metagenome</name>
    <dbReference type="NCBI Taxonomy" id="412755"/>
    <lineage>
        <taxon>unclassified sequences</taxon>
        <taxon>metagenomes</taxon>
        <taxon>ecological metagenomes</taxon>
    </lineage>
</organism>
<dbReference type="Pfam" id="PF01364">
    <property type="entry name" value="Peptidase_C25"/>
    <property type="match status" value="1"/>
</dbReference>
<dbReference type="GO" id="GO:0006508">
    <property type="term" value="P:proteolysis"/>
    <property type="evidence" value="ECO:0007669"/>
    <property type="project" value="InterPro"/>
</dbReference>
<protein>
    <recommendedName>
        <fullName evidence="1">Gingipain domain-containing protein</fullName>
    </recommendedName>
</protein>
<comment type="caution">
    <text evidence="2">The sequence shown here is derived from an EMBL/GenBank/DDBJ whole genome shotgun (WGS) entry which is preliminary data.</text>
</comment>
<dbReference type="EMBL" id="BARV01001593">
    <property type="protein sequence ID" value="GAH98023.1"/>
    <property type="molecule type" value="Genomic_DNA"/>
</dbReference>
<accession>X1LV81</accession>
<dbReference type="GO" id="GO:0008234">
    <property type="term" value="F:cysteine-type peptidase activity"/>
    <property type="evidence" value="ECO:0007669"/>
    <property type="project" value="InterPro"/>
</dbReference>